<evidence type="ECO:0000256" key="2">
    <source>
        <dbReference type="ARBA" id="ARBA00005184"/>
    </source>
</evidence>
<evidence type="ECO:0000313" key="13">
    <source>
        <dbReference type="Proteomes" id="UP000824120"/>
    </source>
</evidence>
<gene>
    <name evidence="12" type="ORF">H5410_053104</name>
</gene>
<comment type="pathway">
    <text evidence="2">Glycan metabolism; pectin degradation; 2-dehydro-3-deoxy-D-gluconate from pectin: step 1/5.</text>
</comment>
<dbReference type="OrthoDB" id="2019149at2759"/>
<keyword evidence="10" id="KW-0732">Signal</keyword>
<evidence type="ECO:0000256" key="9">
    <source>
        <dbReference type="ARBA" id="ARBA00047928"/>
    </source>
</evidence>
<proteinExistence type="predicted"/>
<dbReference type="Pfam" id="PF01095">
    <property type="entry name" value="Pectinesterase"/>
    <property type="match status" value="1"/>
</dbReference>
<evidence type="ECO:0000256" key="8">
    <source>
        <dbReference type="ARBA" id="ARBA00023316"/>
    </source>
</evidence>
<keyword evidence="8" id="KW-0961">Cell wall biogenesis/degradation</keyword>
<comment type="catalytic activity">
    <reaction evidence="9">
        <text>[(1-&gt;4)-alpha-D-galacturonosyl methyl ester](n) + n H2O = [(1-&gt;4)-alpha-D-galacturonosyl](n) + n methanol + n H(+)</text>
        <dbReference type="Rhea" id="RHEA:22380"/>
        <dbReference type="Rhea" id="RHEA-COMP:14570"/>
        <dbReference type="Rhea" id="RHEA-COMP:14573"/>
        <dbReference type="ChEBI" id="CHEBI:15377"/>
        <dbReference type="ChEBI" id="CHEBI:15378"/>
        <dbReference type="ChEBI" id="CHEBI:17790"/>
        <dbReference type="ChEBI" id="CHEBI:140522"/>
        <dbReference type="ChEBI" id="CHEBI:140523"/>
        <dbReference type="EC" id="3.1.1.11"/>
    </reaction>
</comment>
<dbReference type="SUPFAM" id="SSF51126">
    <property type="entry name" value="Pectin lyase-like"/>
    <property type="match status" value="1"/>
</dbReference>
<dbReference type="GO" id="GO:0042545">
    <property type="term" value="P:cell wall modification"/>
    <property type="evidence" value="ECO:0007669"/>
    <property type="project" value="InterPro"/>
</dbReference>
<dbReference type="EC" id="3.1.1.11" evidence="3"/>
<dbReference type="InterPro" id="IPR011050">
    <property type="entry name" value="Pectin_lyase_fold/virulence"/>
</dbReference>
<keyword evidence="5" id="KW-0964">Secreted</keyword>
<evidence type="ECO:0000256" key="7">
    <source>
        <dbReference type="ARBA" id="ARBA00023085"/>
    </source>
</evidence>
<evidence type="ECO:0000256" key="6">
    <source>
        <dbReference type="ARBA" id="ARBA00022801"/>
    </source>
</evidence>
<evidence type="ECO:0000313" key="12">
    <source>
        <dbReference type="EMBL" id="KAG5582477.1"/>
    </source>
</evidence>
<reference evidence="12 13" key="1">
    <citation type="submission" date="2020-09" db="EMBL/GenBank/DDBJ databases">
        <title>De no assembly of potato wild relative species, Solanum commersonii.</title>
        <authorList>
            <person name="Cho K."/>
        </authorList>
    </citation>
    <scope>NUCLEOTIDE SEQUENCE [LARGE SCALE GENOMIC DNA]</scope>
    <source>
        <strain evidence="12">LZ3.2</strain>
        <tissue evidence="12">Leaf</tissue>
    </source>
</reference>
<keyword evidence="6" id="KW-0378">Hydrolase</keyword>
<comment type="caution">
    <text evidence="12">The sequence shown here is derived from an EMBL/GenBank/DDBJ whole genome shotgun (WGS) entry which is preliminary data.</text>
</comment>
<feature type="domain" description="Pectinesterase catalytic" evidence="11">
    <location>
        <begin position="24"/>
        <end position="321"/>
    </location>
</feature>
<evidence type="ECO:0000256" key="4">
    <source>
        <dbReference type="ARBA" id="ARBA00022512"/>
    </source>
</evidence>
<accession>A0A9J5X510</accession>
<dbReference type="Gene3D" id="2.160.20.10">
    <property type="entry name" value="Single-stranded right-handed beta-helix, Pectin lyase-like"/>
    <property type="match status" value="1"/>
</dbReference>
<evidence type="ECO:0000256" key="10">
    <source>
        <dbReference type="SAM" id="SignalP"/>
    </source>
</evidence>
<dbReference type="Proteomes" id="UP000824120">
    <property type="component" value="Chromosome 10"/>
</dbReference>
<evidence type="ECO:0000256" key="1">
    <source>
        <dbReference type="ARBA" id="ARBA00004191"/>
    </source>
</evidence>
<keyword evidence="7" id="KW-0063">Aspartyl esterase</keyword>
<dbReference type="InterPro" id="IPR012334">
    <property type="entry name" value="Pectin_lyas_fold"/>
</dbReference>
<dbReference type="EMBL" id="JACXVP010000010">
    <property type="protein sequence ID" value="KAG5582477.1"/>
    <property type="molecule type" value="Genomic_DNA"/>
</dbReference>
<feature type="chain" id="PRO_5039926452" description="pectinesterase" evidence="10">
    <location>
        <begin position="16"/>
        <end position="335"/>
    </location>
</feature>
<name>A0A9J5X510_SOLCO</name>
<keyword evidence="4" id="KW-0134">Cell wall</keyword>
<evidence type="ECO:0000256" key="5">
    <source>
        <dbReference type="ARBA" id="ARBA00022525"/>
    </source>
</evidence>
<evidence type="ECO:0000259" key="11">
    <source>
        <dbReference type="Pfam" id="PF01095"/>
    </source>
</evidence>
<organism evidence="12 13">
    <name type="scientific">Solanum commersonii</name>
    <name type="common">Commerson's wild potato</name>
    <name type="synonym">Commerson's nightshade</name>
    <dbReference type="NCBI Taxonomy" id="4109"/>
    <lineage>
        <taxon>Eukaryota</taxon>
        <taxon>Viridiplantae</taxon>
        <taxon>Streptophyta</taxon>
        <taxon>Embryophyta</taxon>
        <taxon>Tracheophyta</taxon>
        <taxon>Spermatophyta</taxon>
        <taxon>Magnoliopsida</taxon>
        <taxon>eudicotyledons</taxon>
        <taxon>Gunneridae</taxon>
        <taxon>Pentapetalae</taxon>
        <taxon>asterids</taxon>
        <taxon>lamiids</taxon>
        <taxon>Solanales</taxon>
        <taxon>Solanaceae</taxon>
        <taxon>Solanoideae</taxon>
        <taxon>Solaneae</taxon>
        <taxon>Solanum</taxon>
    </lineage>
</organism>
<dbReference type="AlphaFoldDB" id="A0A9J5X510"/>
<dbReference type="FunFam" id="2.160.20.10:FF:000029">
    <property type="entry name" value="Pectinesterase 4"/>
    <property type="match status" value="1"/>
</dbReference>
<dbReference type="PANTHER" id="PTHR31707">
    <property type="entry name" value="PECTINESTERASE"/>
    <property type="match status" value="1"/>
</dbReference>
<feature type="signal peptide" evidence="10">
    <location>
        <begin position="1"/>
        <end position="15"/>
    </location>
</feature>
<dbReference type="GO" id="GO:0030599">
    <property type="term" value="F:pectinesterase activity"/>
    <property type="evidence" value="ECO:0007669"/>
    <property type="project" value="UniProtKB-EC"/>
</dbReference>
<dbReference type="InterPro" id="IPR000070">
    <property type="entry name" value="Pectinesterase_cat"/>
</dbReference>
<sequence length="335" mass="37674">MTLFVAAIIVVCVQSQLITEIPYNAVVSKDGTSNFDTIAGAILAAPDHSVKPFLIKIKKGTYQEYIRVDKKKTNIFMIGEGMDTTIITGNRSFVDGNQTYDTATVGVLGNGFTAQDLTFRNNAGPIKHQAVALRVEADSVSFYKCRFDGYQDTLYAKKQRQFYRDCEIYGTIDFICGDATSVFQNCLIEARTPMARQYNTITAQKRDFEALKSGTVLQNCTIKATVDLEKLDNVTTYLGRPWGIFSRTVIMESYIDNLIDPRGWVEWIESTNKSVGRRPYYLEYKNRGPGAVTKGRVTWASVTSDQDIASKFTVRNFINGDQWIPVNIPHYLDLS</sequence>
<protein>
    <recommendedName>
        <fullName evidence="3">pectinesterase</fullName>
        <ecNumber evidence="3">3.1.1.11</ecNumber>
    </recommendedName>
</protein>
<evidence type="ECO:0000256" key="3">
    <source>
        <dbReference type="ARBA" id="ARBA00013229"/>
    </source>
</evidence>
<keyword evidence="13" id="KW-1185">Reference proteome</keyword>
<comment type="subcellular location">
    <subcellularLocation>
        <location evidence="1">Secreted</location>
        <location evidence="1">Cell wall</location>
    </subcellularLocation>
</comment>